<dbReference type="KEGG" id="cmic:caldi_01910"/>
<evidence type="ECO:0000259" key="1">
    <source>
        <dbReference type="Pfam" id="PF03625"/>
    </source>
</evidence>
<dbReference type="AlphaFoldDB" id="A0AA35G5B8"/>
<dbReference type="SUPFAM" id="SSF103247">
    <property type="entry name" value="TT1751-like"/>
    <property type="match status" value="1"/>
</dbReference>
<dbReference type="Gene3D" id="3.30.310.70">
    <property type="entry name" value="TT1751-like domain"/>
    <property type="match status" value="1"/>
</dbReference>
<keyword evidence="3" id="KW-1185">Reference proteome</keyword>
<dbReference type="PANTHER" id="PTHR38342:SF1">
    <property type="entry name" value="SLR5037 PROTEIN"/>
    <property type="match status" value="1"/>
</dbReference>
<reference evidence="2" key="1">
    <citation type="submission" date="2022-03" db="EMBL/GenBank/DDBJ databases">
        <title>Complete genome sequence of Caldinitratiruptor microaerophilus.</title>
        <authorList>
            <person name="Mukaiyama R."/>
            <person name="Nishiyama T."/>
            <person name="Ueda K."/>
        </authorList>
    </citation>
    <scope>NUCLEOTIDE SEQUENCE</scope>
    <source>
        <strain evidence="2">JCM 16183</strain>
    </source>
</reference>
<dbReference type="RefSeq" id="WP_264843217.1">
    <property type="nucleotide sequence ID" value="NZ_AP025628.1"/>
</dbReference>
<evidence type="ECO:0000313" key="2">
    <source>
        <dbReference type="EMBL" id="BDG59101.1"/>
    </source>
</evidence>
<dbReference type="EMBL" id="AP025628">
    <property type="protein sequence ID" value="BDG59101.1"/>
    <property type="molecule type" value="Genomic_DNA"/>
</dbReference>
<dbReference type="Pfam" id="PF03625">
    <property type="entry name" value="DUF302"/>
    <property type="match status" value="1"/>
</dbReference>
<protein>
    <recommendedName>
        <fullName evidence="1">DUF302 domain-containing protein</fullName>
    </recommendedName>
</protein>
<accession>A0AA35G5B8</accession>
<proteinExistence type="predicted"/>
<organism evidence="2 3">
    <name type="scientific">Caldinitratiruptor microaerophilus</name>
    <dbReference type="NCBI Taxonomy" id="671077"/>
    <lineage>
        <taxon>Bacteria</taxon>
        <taxon>Bacillati</taxon>
        <taxon>Bacillota</taxon>
        <taxon>Clostridia</taxon>
        <taxon>Eubacteriales</taxon>
        <taxon>Symbiobacteriaceae</taxon>
        <taxon>Caldinitratiruptor</taxon>
    </lineage>
</organism>
<feature type="domain" description="DUF302" evidence="1">
    <location>
        <begin position="36"/>
        <end position="98"/>
    </location>
</feature>
<evidence type="ECO:0000313" key="3">
    <source>
        <dbReference type="Proteomes" id="UP001163687"/>
    </source>
</evidence>
<name>A0AA35G5B8_9FIRM</name>
<dbReference type="PANTHER" id="PTHR38342">
    <property type="entry name" value="SLR5037 PROTEIN"/>
    <property type="match status" value="1"/>
</dbReference>
<dbReference type="PIRSF" id="PIRSF021774">
    <property type="entry name" value="UCP021774"/>
    <property type="match status" value="1"/>
</dbReference>
<gene>
    <name evidence="2" type="ORF">caldi_01910</name>
</gene>
<dbReference type="InterPro" id="IPR016796">
    <property type="entry name" value="UCP021774"/>
</dbReference>
<dbReference type="InterPro" id="IPR005180">
    <property type="entry name" value="DUF302"/>
</dbReference>
<dbReference type="CDD" id="cd14797">
    <property type="entry name" value="DUF302"/>
    <property type="match status" value="1"/>
</dbReference>
<dbReference type="Proteomes" id="UP001163687">
    <property type="component" value="Chromosome"/>
</dbReference>
<sequence length="131" mass="14435">MVDIAYSVTTPKDLDTAIADLEKALADRKFAVLWHLDMNEKLREKGLDLEPKVRVLEVCSAPRAKQALETNLDIAYLLPCKVVVSRQGGETRIGLARPVKLLGTLGDTRLDPLAREVEEVLTEAVNEAAKV</sequence>
<dbReference type="InterPro" id="IPR035923">
    <property type="entry name" value="TT1751-like_sf"/>
</dbReference>